<sequence>MSLQTEKTTPHRESADGQRASFVNITRGFTITSFDNLETVALTGDTNSR</sequence>
<accession>A0A382FDQ6</accession>
<feature type="region of interest" description="Disordered" evidence="1">
    <location>
        <begin position="1"/>
        <end position="20"/>
    </location>
</feature>
<name>A0A382FDQ6_9ZZZZ</name>
<proteinExistence type="predicted"/>
<gene>
    <name evidence="2" type="ORF">METZ01_LOCUS214092</name>
</gene>
<evidence type="ECO:0000256" key="1">
    <source>
        <dbReference type="SAM" id="MobiDB-lite"/>
    </source>
</evidence>
<dbReference type="EMBL" id="UINC01049445">
    <property type="protein sequence ID" value="SVB61238.1"/>
    <property type="molecule type" value="Genomic_DNA"/>
</dbReference>
<evidence type="ECO:0000313" key="2">
    <source>
        <dbReference type="EMBL" id="SVB61238.1"/>
    </source>
</evidence>
<protein>
    <submittedName>
        <fullName evidence="2">Uncharacterized protein</fullName>
    </submittedName>
</protein>
<dbReference type="AlphaFoldDB" id="A0A382FDQ6"/>
<organism evidence="2">
    <name type="scientific">marine metagenome</name>
    <dbReference type="NCBI Taxonomy" id="408172"/>
    <lineage>
        <taxon>unclassified sequences</taxon>
        <taxon>metagenomes</taxon>
        <taxon>ecological metagenomes</taxon>
    </lineage>
</organism>
<reference evidence="2" key="1">
    <citation type="submission" date="2018-05" db="EMBL/GenBank/DDBJ databases">
        <authorList>
            <person name="Lanie J.A."/>
            <person name="Ng W.-L."/>
            <person name="Kazmierczak K.M."/>
            <person name="Andrzejewski T.M."/>
            <person name="Davidsen T.M."/>
            <person name="Wayne K.J."/>
            <person name="Tettelin H."/>
            <person name="Glass J.I."/>
            <person name="Rusch D."/>
            <person name="Podicherti R."/>
            <person name="Tsui H.-C.T."/>
            <person name="Winkler M.E."/>
        </authorList>
    </citation>
    <scope>NUCLEOTIDE SEQUENCE</scope>
</reference>